<reference evidence="2" key="1">
    <citation type="submission" date="2019-03" db="EMBL/GenBank/DDBJ databases">
        <title>Single cell metagenomics reveals metabolic interactions within the superorganism composed of flagellate Streblomastix strix and complex community of Bacteroidetes bacteria on its surface.</title>
        <authorList>
            <person name="Treitli S.C."/>
            <person name="Kolisko M."/>
            <person name="Husnik F."/>
            <person name="Keeling P."/>
            <person name="Hampl V."/>
        </authorList>
    </citation>
    <scope>NUCLEOTIDE SEQUENCE</scope>
    <source>
        <strain evidence="2">STM</strain>
    </source>
</reference>
<comment type="caution">
    <text evidence="2">The sequence shown here is derived from an EMBL/GenBank/DDBJ whole genome shotgun (WGS) entry which is preliminary data.</text>
</comment>
<organism evidence="2">
    <name type="scientific">termite gut metagenome</name>
    <dbReference type="NCBI Taxonomy" id="433724"/>
    <lineage>
        <taxon>unclassified sequences</taxon>
        <taxon>metagenomes</taxon>
        <taxon>organismal metagenomes</taxon>
    </lineage>
</organism>
<dbReference type="Gene3D" id="3.40.50.300">
    <property type="entry name" value="P-loop containing nucleotide triphosphate hydrolases"/>
    <property type="match status" value="1"/>
</dbReference>
<dbReference type="InterPro" id="IPR002182">
    <property type="entry name" value="NB-ARC"/>
</dbReference>
<dbReference type="GO" id="GO:0043531">
    <property type="term" value="F:ADP binding"/>
    <property type="evidence" value="ECO:0007669"/>
    <property type="project" value="InterPro"/>
</dbReference>
<dbReference type="InterPro" id="IPR027417">
    <property type="entry name" value="P-loop_NTPase"/>
</dbReference>
<dbReference type="Pfam" id="PF00931">
    <property type="entry name" value="NB-ARC"/>
    <property type="match status" value="1"/>
</dbReference>
<feature type="domain" description="NB-ARC" evidence="1">
    <location>
        <begin position="286"/>
        <end position="433"/>
    </location>
</feature>
<dbReference type="SUPFAM" id="SSF52540">
    <property type="entry name" value="P-loop containing nucleoside triphosphate hydrolases"/>
    <property type="match status" value="1"/>
</dbReference>
<name>A0A5J4R549_9ZZZZ</name>
<evidence type="ECO:0000313" key="2">
    <source>
        <dbReference type="EMBL" id="KAA6328201.1"/>
    </source>
</evidence>
<dbReference type="AlphaFoldDB" id="A0A5J4R549"/>
<sequence length="981" mass="115641">MDYILRAIDKKIKKFEGKAEVKIYYQVRVEYAFYLLFSYFWNKNFEEIGITDFPKQDSIIQEIRKPLSIGAIASLIQKLDIKNELTKSQTTKNTGLELSDYAKLRNDLIGHGYSFEDDFQNFSDSFNRWYRTLLDLRIDVLSRKTDLIVCQNYDTIIQEYTGTIYDYEGDVRGNWKCSKEIKDDFEIGNIYASCEPNCYFRLSPFIHIEVEDDGLYVFRNIEQILLGKIRYNRIDKSDNNFTKTWDEFDDFCIIDDNYNRKKRPNGCIINIFYPNYKKYIEVGSIKEKVYEFLIGKERGSSVCMTLWRHGGNGKTATAQKICEELSLNEKKPFEFIVFFSAKDRELNKFTGKIDMINSENRITSFEELIKKLNLLLYSEDSFDIKKIIEEKSRLLLVIDDYETFEDVDKEKITAFIKQLNINYHKIIITTRNSFFKIGDEIQTNELDTTNTITFLLEILQNEHNYTPLQLKDIESEIKKGNTRNEIHKITLGKPIEIIRFVNCFVQKGKLSEIFLNDMRRANLRSERIEFLYGRNYKQIEGDKLAQDIFCVIGLLTPQDTLTSLLKHVKFILNKKEEDEALINSSLDKLVKLRLIEVDEDGSYKVDSKDILEIMKKEYDKRNEAFRSGTKAFYDRIKTNITADTDRALLSHTKTLRHQSNAETTIQQYREILKQGKEFSYDVKLEALLDLADFLFNHRGEKEFAVRLFEDYFDKFYEFEVLKRYSSYAWSINKEKSIKILEDFSSKHLSRNVTLTKNKKLHLLGLIVMRECLYWNDKFEREYNNKEKIKDQIQRISKNYGHFLIAQIEQVDISKDLSSEEVNDITVALENYVDAIYRIGKKNIAINLCENALLKFPERCHSRFKKKLDKLRGYRSSFRQSRPENYISELGEKLKSALDQLDIINLEPKENGYSGIILKKHIDSTKYGYIKYDSNQIKGRIYFREVSLINSSFNELKEGDKVLFGFGRINNVKYGAINMKTI</sequence>
<dbReference type="EMBL" id="SNRY01001859">
    <property type="protein sequence ID" value="KAA6328201.1"/>
    <property type="molecule type" value="Genomic_DNA"/>
</dbReference>
<proteinExistence type="predicted"/>
<gene>
    <name evidence="2" type="ORF">EZS27_022880</name>
</gene>
<evidence type="ECO:0000259" key="1">
    <source>
        <dbReference type="Pfam" id="PF00931"/>
    </source>
</evidence>
<protein>
    <recommendedName>
        <fullName evidence="1">NB-ARC domain-containing protein</fullName>
    </recommendedName>
</protein>
<accession>A0A5J4R549</accession>